<dbReference type="Gene3D" id="3.40.50.300">
    <property type="entry name" value="P-loop containing nucleotide triphosphate hydrolases"/>
    <property type="match status" value="1"/>
</dbReference>
<dbReference type="SUPFAM" id="SSF52540">
    <property type="entry name" value="P-loop containing nucleoside triphosphate hydrolases"/>
    <property type="match status" value="1"/>
</dbReference>
<proteinExistence type="inferred from homology"/>
<comment type="similarity">
    <text evidence="1">Belongs to the FtsK/SpoIIIE/SftA family.</text>
</comment>
<dbReference type="InterPro" id="IPR041027">
    <property type="entry name" value="FtsK_alpha"/>
</dbReference>
<dbReference type="SMART" id="SM00382">
    <property type="entry name" value="AAA"/>
    <property type="match status" value="1"/>
</dbReference>
<gene>
    <name evidence="9" type="ORF">SE16_10205</name>
</gene>
<feature type="transmembrane region" description="Helical" evidence="7">
    <location>
        <begin position="105"/>
        <end position="129"/>
    </location>
</feature>
<feature type="binding site" evidence="5">
    <location>
        <begin position="411"/>
        <end position="418"/>
    </location>
    <ligand>
        <name>ATP</name>
        <dbReference type="ChEBI" id="CHEBI:30616"/>
    </ligand>
</feature>
<keyword evidence="7" id="KW-0472">Membrane</keyword>
<keyword evidence="3 5" id="KW-0067">ATP-binding</keyword>
<evidence type="ECO:0000259" key="8">
    <source>
        <dbReference type="PROSITE" id="PS50901"/>
    </source>
</evidence>
<reference evidence="9 10" key="1">
    <citation type="submission" date="2015-07" db="EMBL/GenBank/DDBJ databases">
        <title>Whole genome sequence of Ardenticatena maritima DSM 23922.</title>
        <authorList>
            <person name="Hemp J."/>
            <person name="Ward L.M."/>
            <person name="Pace L.A."/>
            <person name="Fischer W.W."/>
        </authorList>
    </citation>
    <scope>NUCLEOTIDE SEQUENCE [LARGE SCALE GENOMIC DNA]</scope>
    <source>
        <strain evidence="9 10">110S</strain>
    </source>
</reference>
<dbReference type="SMART" id="SM00843">
    <property type="entry name" value="Ftsk_gamma"/>
    <property type="match status" value="1"/>
</dbReference>
<keyword evidence="7" id="KW-0812">Transmembrane</keyword>
<keyword evidence="7" id="KW-1133">Transmembrane helix</keyword>
<dbReference type="Gene3D" id="1.10.10.10">
    <property type="entry name" value="Winged helix-like DNA-binding domain superfamily/Winged helix DNA-binding domain"/>
    <property type="match status" value="1"/>
</dbReference>
<evidence type="ECO:0000256" key="7">
    <source>
        <dbReference type="SAM" id="Phobius"/>
    </source>
</evidence>
<dbReference type="RefSeq" id="WP_060687565.1">
    <property type="nucleotide sequence ID" value="NZ_LGKN01000005.1"/>
</dbReference>
<feature type="region of interest" description="Disordered" evidence="6">
    <location>
        <begin position="1"/>
        <end position="21"/>
    </location>
</feature>
<organism evidence="9 10">
    <name type="scientific">Ardenticatena maritima</name>
    <dbReference type="NCBI Taxonomy" id="872965"/>
    <lineage>
        <taxon>Bacteria</taxon>
        <taxon>Bacillati</taxon>
        <taxon>Chloroflexota</taxon>
        <taxon>Ardenticatenia</taxon>
        <taxon>Ardenticatenales</taxon>
        <taxon>Ardenticatenaceae</taxon>
        <taxon>Ardenticatena</taxon>
    </lineage>
</organism>
<dbReference type="PROSITE" id="PS50901">
    <property type="entry name" value="FTSK"/>
    <property type="match status" value="1"/>
</dbReference>
<feature type="transmembrane region" description="Helical" evidence="7">
    <location>
        <begin position="74"/>
        <end position="93"/>
    </location>
</feature>
<evidence type="ECO:0000256" key="4">
    <source>
        <dbReference type="ARBA" id="ARBA00023125"/>
    </source>
</evidence>
<dbReference type="Gene3D" id="3.30.980.40">
    <property type="match status" value="1"/>
</dbReference>
<dbReference type="PANTHER" id="PTHR22683:SF41">
    <property type="entry name" value="DNA TRANSLOCASE FTSK"/>
    <property type="match status" value="1"/>
</dbReference>
<evidence type="ECO:0000256" key="2">
    <source>
        <dbReference type="ARBA" id="ARBA00022741"/>
    </source>
</evidence>
<dbReference type="InterPro" id="IPR036388">
    <property type="entry name" value="WH-like_DNA-bd_sf"/>
</dbReference>
<dbReference type="InterPro" id="IPR003593">
    <property type="entry name" value="AAA+_ATPase"/>
</dbReference>
<evidence type="ECO:0000313" key="9">
    <source>
        <dbReference type="EMBL" id="KPL87897.1"/>
    </source>
</evidence>
<feature type="domain" description="FtsK" evidence="8">
    <location>
        <begin position="394"/>
        <end position="584"/>
    </location>
</feature>
<evidence type="ECO:0000256" key="1">
    <source>
        <dbReference type="ARBA" id="ARBA00006474"/>
    </source>
</evidence>
<evidence type="ECO:0000313" key="10">
    <source>
        <dbReference type="Proteomes" id="UP000050502"/>
    </source>
</evidence>
<dbReference type="EMBL" id="LGKN01000005">
    <property type="protein sequence ID" value="KPL87897.1"/>
    <property type="molecule type" value="Genomic_DNA"/>
</dbReference>
<keyword evidence="4" id="KW-0238">DNA-binding</keyword>
<dbReference type="GO" id="GO:0003677">
    <property type="term" value="F:DNA binding"/>
    <property type="evidence" value="ECO:0007669"/>
    <property type="project" value="UniProtKB-KW"/>
</dbReference>
<evidence type="ECO:0000256" key="3">
    <source>
        <dbReference type="ARBA" id="ARBA00022840"/>
    </source>
</evidence>
<evidence type="ECO:0000256" key="6">
    <source>
        <dbReference type="SAM" id="MobiDB-lite"/>
    </source>
</evidence>
<name>A0A0P6Y7C9_9CHLR</name>
<dbReference type="Pfam" id="PF17854">
    <property type="entry name" value="FtsK_alpha"/>
    <property type="match status" value="1"/>
</dbReference>
<dbReference type="Pfam" id="PF01580">
    <property type="entry name" value="FtsK_SpoIIIE"/>
    <property type="match status" value="1"/>
</dbReference>
<dbReference type="InterPro" id="IPR027417">
    <property type="entry name" value="P-loop_NTPase"/>
</dbReference>
<comment type="caution">
    <text evidence="9">The sequence shown here is derived from an EMBL/GenBank/DDBJ whole genome shotgun (WGS) entry which is preliminary data.</text>
</comment>
<accession>A0A0P6Y7C9</accession>
<protein>
    <recommendedName>
        <fullName evidence="8">FtsK domain-containing protein</fullName>
    </recommendedName>
</protein>
<feature type="transmembrane region" description="Helical" evidence="7">
    <location>
        <begin position="28"/>
        <end position="54"/>
    </location>
</feature>
<evidence type="ECO:0000256" key="5">
    <source>
        <dbReference type="PROSITE-ProRule" id="PRU00289"/>
    </source>
</evidence>
<dbReference type="Proteomes" id="UP000050502">
    <property type="component" value="Unassembled WGS sequence"/>
</dbReference>
<dbReference type="PANTHER" id="PTHR22683">
    <property type="entry name" value="SPORULATION PROTEIN RELATED"/>
    <property type="match status" value="1"/>
</dbReference>
<dbReference type="GO" id="GO:0005524">
    <property type="term" value="F:ATP binding"/>
    <property type="evidence" value="ECO:0007669"/>
    <property type="project" value="UniProtKB-UniRule"/>
</dbReference>
<dbReference type="SUPFAM" id="SSF46785">
    <property type="entry name" value="Winged helix' DNA-binding domain"/>
    <property type="match status" value="1"/>
</dbReference>
<dbReference type="InterPro" id="IPR050206">
    <property type="entry name" value="FtsK/SpoIIIE/SftA"/>
</dbReference>
<dbReference type="PATRIC" id="fig|872965.6.peg.2091"/>
<dbReference type="CDD" id="cd01127">
    <property type="entry name" value="TrwB_TraG_TraD_VirD4"/>
    <property type="match status" value="1"/>
</dbReference>
<dbReference type="InterPro" id="IPR036390">
    <property type="entry name" value="WH_DNA-bd_sf"/>
</dbReference>
<sequence>MARKKTARSKTQKTSRQRRRTSQRRFRFSFAALVDAAALLLILLGLFSAVAFLSTTHSPPIARWVAFWQTWLGAGRWFATLALISIGAWLLAPRLDWPEMRQPRFLGGLFAGSLLALAALEVAGGGTGAHGGRVGATLARWLLLGFGRWGTWLVLGLLALLLLRWVSGRPLHTFLPTMPHIPLPTPSLAWWRPVRNALGRLLAFAATLGRQAWRALRRWRAPRLTLPAVGITRRATSAPTLDDETPWPLPPWQTFLREDDESAFDPLSIRTKTRIIEETLAHFHVPARVVEVQRGPRVTQFGVEPGYIERTVRGETRRYKVKVRAITRLANDLALALSAPRIRIEAPVPGKPIVGIEVPNDNADIVTLRGVMESPEFQRLQSPLRLALGRDVSGAPLVADLAKMPHLLIAGATGSGKSVCINAILACLLCHNPPDRLNLLLIDPKMVELSVYNGIPHLVTPVITDIEHVTPALRWAVAEMERRYVLFSAVGARHLDAYNRAARERGDRPLPYMVIVIDELADLMLTAPDEVEYNITRLAQMARATGIHLIVATQRPSVNVITGLIKANFPARIAFAVASQIDSRVILDKPGAETLLGSGDMLYLGSDASIPMRAQACYVSDEELRELIRFWQSAAAQRPAHAKEKRRSTNLVDAPPEGVLMQQSLWDALPADESEPDPLLPQARELTTQYARLSPRLIQHRLRVSLARAERLFEFLAREGLIDPRTGMVRKRAATREKEG</sequence>
<dbReference type="AlphaFoldDB" id="A0A0P6Y7C9"/>
<keyword evidence="2 5" id="KW-0547">Nucleotide-binding</keyword>
<dbReference type="InterPro" id="IPR002543">
    <property type="entry name" value="FtsK_dom"/>
</dbReference>
<dbReference type="InterPro" id="IPR018541">
    <property type="entry name" value="Ftsk_gamma"/>
</dbReference>